<dbReference type="AlphaFoldDB" id="A0A4R6DQS0"/>
<evidence type="ECO:0000313" key="4">
    <source>
        <dbReference type="Proteomes" id="UP000295129"/>
    </source>
</evidence>
<sequence>MNKPSILAVALCLLAASSSVAWANPQHERMKRCNQEAREKSLKGDERKQFMSGCLSGKHEGQGDVANKGAKPEAAAKTTKKTQPAAPAEKANGTNGAKPAVVPVAASKEAVVDPKERMKACNRQATEKTLAGDERKRFVSECLKG</sequence>
<feature type="compositionally biased region" description="Low complexity" evidence="1">
    <location>
        <begin position="72"/>
        <end position="101"/>
    </location>
</feature>
<name>A0A4R6DQS0_9RHOO</name>
<reference evidence="3 4" key="1">
    <citation type="submission" date="2019-03" db="EMBL/GenBank/DDBJ databases">
        <title>Genomic Encyclopedia of Type Strains, Phase IV (KMG-IV): sequencing the most valuable type-strain genomes for metagenomic binning, comparative biology and taxonomic classification.</title>
        <authorList>
            <person name="Goeker M."/>
        </authorList>
    </citation>
    <scope>NUCLEOTIDE SEQUENCE [LARGE SCALE GENOMIC DNA]</scope>
    <source>
        <strain evidence="3 4">DSM 12121</strain>
    </source>
</reference>
<evidence type="ECO:0000256" key="2">
    <source>
        <dbReference type="SAM" id="SignalP"/>
    </source>
</evidence>
<dbReference type="Pfam" id="PF07769">
    <property type="entry name" value="PsiF_repeat"/>
    <property type="match status" value="2"/>
</dbReference>
<dbReference type="EMBL" id="SNVV01000020">
    <property type="protein sequence ID" value="TDN47370.1"/>
    <property type="molecule type" value="Genomic_DNA"/>
</dbReference>
<keyword evidence="4" id="KW-1185">Reference proteome</keyword>
<proteinExistence type="predicted"/>
<keyword evidence="2" id="KW-0732">Signal</keyword>
<organism evidence="3 4">
    <name type="scientific">Azoarcus indigens</name>
    <dbReference type="NCBI Taxonomy" id="29545"/>
    <lineage>
        <taxon>Bacteria</taxon>
        <taxon>Pseudomonadati</taxon>
        <taxon>Pseudomonadota</taxon>
        <taxon>Betaproteobacteria</taxon>
        <taxon>Rhodocyclales</taxon>
        <taxon>Zoogloeaceae</taxon>
        <taxon>Azoarcus</taxon>
    </lineage>
</organism>
<dbReference type="RefSeq" id="WP_133594207.1">
    <property type="nucleotide sequence ID" value="NZ_SNVV01000020.1"/>
</dbReference>
<feature type="chain" id="PRO_5020947609" evidence="2">
    <location>
        <begin position="24"/>
        <end position="145"/>
    </location>
</feature>
<feature type="compositionally biased region" description="Basic and acidic residues" evidence="1">
    <location>
        <begin position="34"/>
        <end position="49"/>
    </location>
</feature>
<accession>A0A4R6DQS0</accession>
<dbReference type="OrthoDB" id="8001925at2"/>
<gene>
    <name evidence="3" type="ORF">C7389_12037</name>
</gene>
<feature type="region of interest" description="Disordered" evidence="1">
    <location>
        <begin position="34"/>
        <end position="101"/>
    </location>
</feature>
<evidence type="ECO:0000313" key="3">
    <source>
        <dbReference type="EMBL" id="TDN47370.1"/>
    </source>
</evidence>
<protein>
    <submittedName>
        <fullName evidence="3">PsiF repeat-containing protein</fullName>
    </submittedName>
</protein>
<dbReference type="InterPro" id="IPR011690">
    <property type="entry name" value="P_starv_induced_PsiF"/>
</dbReference>
<comment type="caution">
    <text evidence="3">The sequence shown here is derived from an EMBL/GenBank/DDBJ whole genome shotgun (WGS) entry which is preliminary data.</text>
</comment>
<feature type="signal peptide" evidence="2">
    <location>
        <begin position="1"/>
        <end position="23"/>
    </location>
</feature>
<dbReference type="Proteomes" id="UP000295129">
    <property type="component" value="Unassembled WGS sequence"/>
</dbReference>
<evidence type="ECO:0000256" key="1">
    <source>
        <dbReference type="SAM" id="MobiDB-lite"/>
    </source>
</evidence>